<dbReference type="EMBL" id="JAKGTI010000002">
    <property type="protein sequence ID" value="MCF4098640.1"/>
    <property type="molecule type" value="Genomic_DNA"/>
</dbReference>
<accession>A0ABS9EA45</accession>
<sequence>MINDAADSPESLKALLVIQLEVGMWMRLHRLDDFDGAREFLGQWFINASKRGLANEDSVSALTQHIFTTAAILSAFADSPADAAQLVALHDALERFCSRAVGKELAIGSLVSDPKTGFASTLLPELDTHALKAALIDVLTTKTRRRQLEDALYLAERRKVIPKNWEVFASPIGRSLHAKLSKPNWKQQVKRAIPNYHACSHCWCSYPVHELNQLRRQRIGHCIQCQKYSLDLEP</sequence>
<name>A0ABS9EA45_9HYPH</name>
<protein>
    <submittedName>
        <fullName evidence="1">Uncharacterized protein</fullName>
    </submittedName>
</protein>
<comment type="caution">
    <text evidence="1">The sequence shown here is derived from an EMBL/GenBank/DDBJ whole genome shotgun (WGS) entry which is preliminary data.</text>
</comment>
<organism evidence="1 2">
    <name type="scientific">Maritalea mediterranea</name>
    <dbReference type="NCBI Taxonomy" id="2909667"/>
    <lineage>
        <taxon>Bacteria</taxon>
        <taxon>Pseudomonadati</taxon>
        <taxon>Pseudomonadota</taxon>
        <taxon>Alphaproteobacteria</taxon>
        <taxon>Hyphomicrobiales</taxon>
        <taxon>Devosiaceae</taxon>
        <taxon>Maritalea</taxon>
    </lineage>
</organism>
<dbReference type="RefSeq" id="WP_236114225.1">
    <property type="nucleotide sequence ID" value="NZ_JAKGTI010000002.1"/>
</dbReference>
<reference evidence="1 2" key="1">
    <citation type="submission" date="2022-01" db="EMBL/GenBank/DDBJ databases">
        <title>Maritalea mediterranea sp. nov., isolated from marine plastic residues from the Malva-rosa beach (Valencia, Spain).</title>
        <authorList>
            <person name="Vidal-Verdu A."/>
            <person name="Molina-Menor E."/>
            <person name="Pascual J."/>
            <person name="Pereto J."/>
            <person name="Porcar M."/>
        </authorList>
    </citation>
    <scope>NUCLEOTIDE SEQUENCE [LARGE SCALE GENOMIC DNA]</scope>
    <source>
        <strain evidence="1 2">P4.10X</strain>
    </source>
</reference>
<evidence type="ECO:0000313" key="1">
    <source>
        <dbReference type="EMBL" id="MCF4098640.1"/>
    </source>
</evidence>
<keyword evidence="2" id="KW-1185">Reference proteome</keyword>
<gene>
    <name evidence="1" type="ORF">L1I42_09085</name>
</gene>
<proteinExistence type="predicted"/>
<evidence type="ECO:0000313" key="2">
    <source>
        <dbReference type="Proteomes" id="UP001201217"/>
    </source>
</evidence>
<dbReference type="Proteomes" id="UP001201217">
    <property type="component" value="Unassembled WGS sequence"/>
</dbReference>